<sequence>MPCHGVLNRRQNRNSRARGLFVSQDGHSTNTLHPLQPPPSSSYLFSPDPPREPTRTGATHGF</sequence>
<dbReference type="Proteomes" id="UP000240760">
    <property type="component" value="Unassembled WGS sequence"/>
</dbReference>
<evidence type="ECO:0000256" key="1">
    <source>
        <dbReference type="SAM" id="MobiDB-lite"/>
    </source>
</evidence>
<dbReference type="AlphaFoldDB" id="A0A2T4CBP5"/>
<organism evidence="2 3">
    <name type="scientific">Trichoderma longibrachiatum ATCC 18648</name>
    <dbReference type="NCBI Taxonomy" id="983965"/>
    <lineage>
        <taxon>Eukaryota</taxon>
        <taxon>Fungi</taxon>
        <taxon>Dikarya</taxon>
        <taxon>Ascomycota</taxon>
        <taxon>Pezizomycotina</taxon>
        <taxon>Sordariomycetes</taxon>
        <taxon>Hypocreomycetidae</taxon>
        <taxon>Hypocreales</taxon>
        <taxon>Hypocreaceae</taxon>
        <taxon>Trichoderma</taxon>
    </lineage>
</organism>
<keyword evidence="3" id="KW-1185">Reference proteome</keyword>
<evidence type="ECO:0000313" key="3">
    <source>
        <dbReference type="Proteomes" id="UP000240760"/>
    </source>
</evidence>
<accession>A0A2T4CBP5</accession>
<reference evidence="2 3" key="1">
    <citation type="submission" date="2016-07" db="EMBL/GenBank/DDBJ databases">
        <title>Multiple horizontal gene transfer events from other fungi enriched the ability of initially mycotrophic Trichoderma (Ascomycota) to feed on dead plant biomass.</title>
        <authorList>
            <consortium name="DOE Joint Genome Institute"/>
            <person name="Aerts A."/>
            <person name="Atanasova L."/>
            <person name="Chenthamara K."/>
            <person name="Zhang J."/>
            <person name="Grujic M."/>
            <person name="Henrissat B."/>
            <person name="Kuo A."/>
            <person name="Salamov A."/>
            <person name="Lipzen A."/>
            <person name="Labutti K."/>
            <person name="Barry K."/>
            <person name="Miao Y."/>
            <person name="Rahimi M.J."/>
            <person name="Shen Q."/>
            <person name="Grigoriev I.V."/>
            <person name="Kubicek C.P."/>
            <person name="Druzhinina I.S."/>
        </authorList>
    </citation>
    <scope>NUCLEOTIDE SEQUENCE [LARGE SCALE GENOMIC DNA]</scope>
    <source>
        <strain evidence="2 3">ATCC 18648</strain>
    </source>
</reference>
<proteinExistence type="predicted"/>
<gene>
    <name evidence="2" type="ORF">M440DRAFT_225494</name>
</gene>
<dbReference type="EMBL" id="KZ679128">
    <property type="protein sequence ID" value="PTB78976.1"/>
    <property type="molecule type" value="Genomic_DNA"/>
</dbReference>
<evidence type="ECO:0000313" key="2">
    <source>
        <dbReference type="EMBL" id="PTB78976.1"/>
    </source>
</evidence>
<name>A0A2T4CBP5_TRILO</name>
<feature type="region of interest" description="Disordered" evidence="1">
    <location>
        <begin position="1"/>
        <end position="62"/>
    </location>
</feature>
<protein>
    <submittedName>
        <fullName evidence="2">Uncharacterized protein</fullName>
    </submittedName>
</protein>